<proteinExistence type="predicted"/>
<name>A0A410Q8K3_9FIRM</name>
<dbReference type="EMBL" id="CP035282">
    <property type="protein sequence ID" value="QAT60301.1"/>
    <property type="molecule type" value="Genomic_DNA"/>
</dbReference>
<evidence type="ECO:0000313" key="2">
    <source>
        <dbReference type="Proteomes" id="UP000287969"/>
    </source>
</evidence>
<dbReference type="RefSeq" id="WP_128751712.1">
    <property type="nucleotide sequence ID" value="NZ_CP035282.1"/>
</dbReference>
<evidence type="ECO:0000313" key="1">
    <source>
        <dbReference type="EMBL" id="QAT60301.1"/>
    </source>
</evidence>
<gene>
    <name evidence="1" type="ORF">EQM13_01295</name>
</gene>
<accession>A0A410Q8K3</accession>
<dbReference type="AlphaFoldDB" id="A0A410Q8K3"/>
<dbReference type="Proteomes" id="UP000287969">
    <property type="component" value="Chromosome"/>
</dbReference>
<organism evidence="1 2">
    <name type="scientific">Acidilutibacter cellobiosedens</name>
    <dbReference type="NCBI Taxonomy" id="2507161"/>
    <lineage>
        <taxon>Bacteria</taxon>
        <taxon>Bacillati</taxon>
        <taxon>Bacillota</taxon>
        <taxon>Tissierellia</taxon>
        <taxon>Tissierellales</taxon>
        <taxon>Acidilutibacteraceae</taxon>
        <taxon>Acidilutibacter</taxon>
    </lineage>
</organism>
<reference evidence="2" key="1">
    <citation type="submission" date="2019-01" db="EMBL/GenBank/DDBJ databases">
        <title>Draft genomes of a novel of Sporanaerobacter strains.</title>
        <authorList>
            <person name="Ma S."/>
        </authorList>
    </citation>
    <scope>NUCLEOTIDE SEQUENCE [LARGE SCALE GENOMIC DNA]</scope>
    <source>
        <strain evidence="2">NJN-17</strain>
    </source>
</reference>
<keyword evidence="2" id="KW-1185">Reference proteome</keyword>
<protein>
    <submittedName>
        <fullName evidence="1">Uncharacterized protein</fullName>
    </submittedName>
</protein>
<dbReference type="OrthoDB" id="142218at2"/>
<dbReference type="KEGG" id="spoa:EQM13_01295"/>
<sequence>MEILFNAKSFGEQSIEKQQIEAYSQAIFSIYNTLRETLDLSLLNSIIIPEDYKEGLFDFQRINGHREFITENEYGKGMAQVVSSDNESGETVYNIIIDKNIIFTLVGEEQLQAIEDSLNSEEKYALFLSSRQLAINTLYHEFGHIHEYSSNREIEWIQNKEVKTDLRSQYILLAMQCWSEYFACRTSSTTFPFGESDALEIIKTCNDTEDGLQKQRSKYNRRIIGLNEFVLEFHDYTGFILKKIASAHGNLYCLGDSREKIIDAIEEGFGESYTKAIWKDYGKALDKLYLDYPDWKDDTVFNDICDVIIKYYNQYEIYISETPQGIYYDIPVRL</sequence>